<dbReference type="STRING" id="582692.SAMN05720606_106215"/>
<sequence>MNMRGENICNGLGKVSWWSEETVELLGGKGKV</sequence>
<evidence type="ECO:0000313" key="1">
    <source>
        <dbReference type="EMBL" id="SCY58787.1"/>
    </source>
</evidence>
<reference evidence="2" key="1">
    <citation type="submission" date="2016-10" db="EMBL/GenBank/DDBJ databases">
        <authorList>
            <person name="Varghese N."/>
            <person name="Submissions S."/>
        </authorList>
    </citation>
    <scope>NUCLEOTIDE SEQUENCE [LARGE SCALE GENOMIC DNA]</scope>
    <source>
        <strain evidence="2">BL9</strain>
    </source>
</reference>
<evidence type="ECO:0000313" key="2">
    <source>
        <dbReference type="Proteomes" id="UP000198538"/>
    </source>
</evidence>
<proteinExistence type="predicted"/>
<accession>A0A1G5H536</accession>
<dbReference type="EMBL" id="FMVM01000006">
    <property type="protein sequence ID" value="SCY58787.1"/>
    <property type="molecule type" value="Genomic_DNA"/>
</dbReference>
<dbReference type="AlphaFoldDB" id="A0A1G5H536"/>
<dbReference type="Proteomes" id="UP000198538">
    <property type="component" value="Unassembled WGS sequence"/>
</dbReference>
<name>A0A1G5H536_9BACL</name>
<gene>
    <name evidence="1" type="ORF">SAMN05720606_106215</name>
</gene>
<protein>
    <submittedName>
        <fullName evidence="1">Uncharacterized protein</fullName>
    </submittedName>
</protein>
<organism evidence="1 2">
    <name type="scientific">Paenibacillus polysaccharolyticus</name>
    <dbReference type="NCBI Taxonomy" id="582692"/>
    <lineage>
        <taxon>Bacteria</taxon>
        <taxon>Bacillati</taxon>
        <taxon>Bacillota</taxon>
        <taxon>Bacilli</taxon>
        <taxon>Bacillales</taxon>
        <taxon>Paenibacillaceae</taxon>
        <taxon>Paenibacillus</taxon>
    </lineage>
</organism>
<keyword evidence="2" id="KW-1185">Reference proteome</keyword>